<reference evidence="2 3" key="1">
    <citation type="submission" date="2016-11" db="EMBL/GenBank/DDBJ databases">
        <authorList>
            <person name="Jaros S."/>
            <person name="Januszkiewicz K."/>
            <person name="Wedrychowicz H."/>
        </authorList>
    </citation>
    <scope>NUCLEOTIDE SEQUENCE [LARGE SCALE GENOMIC DNA]</scope>
    <source>
        <strain evidence="2 3">CGMCC 4.5723</strain>
    </source>
</reference>
<name>A0A1M6D0Q6_9ACTN</name>
<dbReference type="AlphaFoldDB" id="A0A1M6D0Q6"/>
<evidence type="ECO:0000313" key="3">
    <source>
        <dbReference type="Proteomes" id="UP000184452"/>
    </source>
</evidence>
<evidence type="ECO:0000313" key="2">
    <source>
        <dbReference type="EMBL" id="SHI66836.1"/>
    </source>
</evidence>
<organism evidence="2 3">
    <name type="scientific">Nocardiopsis flavescens</name>
    <dbReference type="NCBI Taxonomy" id="758803"/>
    <lineage>
        <taxon>Bacteria</taxon>
        <taxon>Bacillati</taxon>
        <taxon>Actinomycetota</taxon>
        <taxon>Actinomycetes</taxon>
        <taxon>Streptosporangiales</taxon>
        <taxon>Nocardiopsidaceae</taxon>
        <taxon>Nocardiopsis</taxon>
    </lineage>
</organism>
<keyword evidence="3" id="KW-1185">Reference proteome</keyword>
<feature type="compositionally biased region" description="Basic and acidic residues" evidence="1">
    <location>
        <begin position="14"/>
        <end position="29"/>
    </location>
</feature>
<feature type="region of interest" description="Disordered" evidence="1">
    <location>
        <begin position="1"/>
        <end position="58"/>
    </location>
</feature>
<evidence type="ECO:0000256" key="1">
    <source>
        <dbReference type="SAM" id="MobiDB-lite"/>
    </source>
</evidence>
<dbReference type="Proteomes" id="UP000184452">
    <property type="component" value="Unassembled WGS sequence"/>
</dbReference>
<proteinExistence type="predicted"/>
<dbReference type="STRING" id="758803.SAMN05421803_101884"/>
<dbReference type="EMBL" id="FQZK01000001">
    <property type="protein sequence ID" value="SHI66836.1"/>
    <property type="molecule type" value="Genomic_DNA"/>
</dbReference>
<gene>
    <name evidence="2" type="ORF">SAMN05421803_101884</name>
</gene>
<sequence>MGTALPLLSDDDREPDRRTPEQRARDHAPSPRNPHPCWKNDCPEQQTDITGCPSHGIG</sequence>
<accession>A0A1M6D0Q6</accession>
<dbReference type="RefSeq" id="WP_178378440.1">
    <property type="nucleotide sequence ID" value="NZ_FQZK01000001.1"/>
</dbReference>
<protein>
    <submittedName>
        <fullName evidence="2">Uncharacterized protein</fullName>
    </submittedName>
</protein>